<dbReference type="EMBL" id="PQWY01000010">
    <property type="protein sequence ID" value="PPK31567.1"/>
    <property type="molecule type" value="Genomic_DNA"/>
</dbReference>
<organism evidence="3 4">
    <name type="scientific">Legionella pneumophila</name>
    <dbReference type="NCBI Taxonomy" id="446"/>
    <lineage>
        <taxon>Bacteria</taxon>
        <taxon>Pseudomonadati</taxon>
        <taxon>Pseudomonadota</taxon>
        <taxon>Gammaproteobacteria</taxon>
        <taxon>Legionellales</taxon>
        <taxon>Legionellaceae</taxon>
        <taxon>Legionella</taxon>
    </lineage>
</organism>
<keyword evidence="2" id="KW-0378">Hydrolase</keyword>
<dbReference type="PRINTS" id="PR00502">
    <property type="entry name" value="NUDIXFAMILY"/>
</dbReference>
<name>A0A2S6F2A9_LEGPN</name>
<dbReference type="Pfam" id="PF00293">
    <property type="entry name" value="NUDIX"/>
    <property type="match status" value="1"/>
</dbReference>
<dbReference type="Gene3D" id="6.10.250.1120">
    <property type="match status" value="1"/>
</dbReference>
<proteinExistence type="predicted"/>
<evidence type="ECO:0000256" key="2">
    <source>
        <dbReference type="ARBA" id="ARBA00022801"/>
    </source>
</evidence>
<sequence>MKNNKSSWLKWVSEIQAIAQNGLTYCGNEFDRERYIRLREIAAEIAALNSQGSFQQINETFSIERGYATPKLDVRAFILKENKLLLVQERADSLWTLPGGWVDINESPSESVIRETKEETGFDVSAIRLLALWDKQKHDHPPQWPHAYKFFFHCEIISGEAKENLEISKIDFFEVSKLPQLSTHRVTKNQLERLYEIIFSSEKTLFD</sequence>
<dbReference type="PANTHER" id="PTHR43046:SF16">
    <property type="entry name" value="ADP-RIBOSE PYROPHOSPHATASE YJHB-RELATED"/>
    <property type="match status" value="1"/>
</dbReference>
<dbReference type="InterPro" id="IPR000086">
    <property type="entry name" value="NUDIX_hydrolase_dom"/>
</dbReference>
<dbReference type="OrthoDB" id="9804442at2"/>
<dbReference type="PANTHER" id="PTHR43046">
    <property type="entry name" value="GDP-MANNOSE MANNOSYL HYDROLASE"/>
    <property type="match status" value="1"/>
</dbReference>
<dbReference type="InterPro" id="IPR015797">
    <property type="entry name" value="NUDIX_hydrolase-like_dom_sf"/>
</dbReference>
<dbReference type="InterPro" id="IPR020476">
    <property type="entry name" value="Nudix_hydrolase"/>
</dbReference>
<dbReference type="SUPFAM" id="SSF55811">
    <property type="entry name" value="Nudix"/>
    <property type="match status" value="1"/>
</dbReference>
<dbReference type="RefSeq" id="WP_027227735.1">
    <property type="nucleotide sequence ID" value="NZ_CP017601.1"/>
</dbReference>
<gene>
    <name evidence="3" type="ORF">C3928_05920</name>
</gene>
<dbReference type="InterPro" id="IPR059176">
    <property type="entry name" value="UDP-X_N"/>
</dbReference>
<dbReference type="Proteomes" id="UP000239239">
    <property type="component" value="Unassembled WGS sequence"/>
</dbReference>
<evidence type="ECO:0000313" key="4">
    <source>
        <dbReference type="Proteomes" id="UP000239239"/>
    </source>
</evidence>
<dbReference type="Pfam" id="PF12535">
    <property type="entry name" value="Nudix_N"/>
    <property type="match status" value="1"/>
</dbReference>
<accession>A0A2S6F2A9</accession>
<evidence type="ECO:0000313" key="3">
    <source>
        <dbReference type="EMBL" id="PPK31567.1"/>
    </source>
</evidence>
<dbReference type="CDD" id="cd04672">
    <property type="entry name" value="NUDIX_CDP-Chase_like"/>
    <property type="match status" value="1"/>
</dbReference>
<dbReference type="Gene3D" id="3.90.79.10">
    <property type="entry name" value="Nucleoside Triphosphate Pyrophosphohydrolase"/>
    <property type="match status" value="1"/>
</dbReference>
<comment type="cofactor">
    <cofactor evidence="1">
        <name>Mg(2+)</name>
        <dbReference type="ChEBI" id="CHEBI:18420"/>
    </cofactor>
</comment>
<dbReference type="AlphaFoldDB" id="A0A2S6F2A9"/>
<protein>
    <submittedName>
        <fullName evidence="3">NUDIX domain-containing protein</fullName>
    </submittedName>
</protein>
<dbReference type="GO" id="GO:0016787">
    <property type="term" value="F:hydrolase activity"/>
    <property type="evidence" value="ECO:0007669"/>
    <property type="project" value="UniProtKB-KW"/>
</dbReference>
<reference evidence="3 4" key="1">
    <citation type="submission" date="2018-02" db="EMBL/GenBank/DDBJ databases">
        <title>Draft genome sequences of four Legionella pneumophila clinical strains isolated in Ontario.</title>
        <authorList>
            <person name="Fortuna A."/>
            <person name="Ramnarine R."/>
            <person name="Li A."/>
            <person name="Frantz C."/>
            <person name="Mallo G."/>
        </authorList>
    </citation>
    <scope>NUCLEOTIDE SEQUENCE [LARGE SCALE GENOMIC DNA]</scope>
    <source>
        <strain evidence="3 4">LG61</strain>
    </source>
</reference>
<dbReference type="PROSITE" id="PS51462">
    <property type="entry name" value="NUDIX"/>
    <property type="match status" value="1"/>
</dbReference>
<comment type="caution">
    <text evidence="3">The sequence shown here is derived from an EMBL/GenBank/DDBJ whole genome shotgun (WGS) entry which is preliminary data.</text>
</comment>
<evidence type="ECO:0000256" key="1">
    <source>
        <dbReference type="ARBA" id="ARBA00001946"/>
    </source>
</evidence>